<dbReference type="Pfam" id="PF00561">
    <property type="entry name" value="Abhydrolase_1"/>
    <property type="match status" value="1"/>
</dbReference>
<evidence type="ECO:0000259" key="3">
    <source>
        <dbReference type="Pfam" id="PF00561"/>
    </source>
</evidence>
<feature type="transmembrane region" description="Helical" evidence="2">
    <location>
        <begin position="81"/>
        <end position="99"/>
    </location>
</feature>
<name>A0A7S1C548_9STRA</name>
<evidence type="ECO:0000313" key="4">
    <source>
        <dbReference type="EMBL" id="CAD8909790.1"/>
    </source>
</evidence>
<protein>
    <recommendedName>
        <fullName evidence="3">AB hydrolase-1 domain-containing protein</fullName>
    </recommendedName>
</protein>
<gene>
    <name evidence="4" type="ORF">BSP0115_LOCUS2994</name>
</gene>
<keyword evidence="2" id="KW-1133">Transmembrane helix</keyword>
<dbReference type="InterPro" id="IPR029058">
    <property type="entry name" value="AB_hydrolase_fold"/>
</dbReference>
<dbReference type="EMBL" id="HBFS01004456">
    <property type="protein sequence ID" value="CAD8909790.1"/>
    <property type="molecule type" value="Transcribed_RNA"/>
</dbReference>
<dbReference type="PANTHER" id="PTHR43329">
    <property type="entry name" value="EPOXIDE HYDROLASE"/>
    <property type="match status" value="1"/>
</dbReference>
<proteinExistence type="predicted"/>
<dbReference type="InterPro" id="IPR000073">
    <property type="entry name" value="AB_hydrolase_1"/>
</dbReference>
<dbReference type="Gene3D" id="3.40.50.1820">
    <property type="entry name" value="alpha/beta hydrolase"/>
    <property type="match status" value="1"/>
</dbReference>
<feature type="region of interest" description="Disordered" evidence="1">
    <location>
        <begin position="1"/>
        <end position="47"/>
    </location>
</feature>
<reference evidence="4" key="1">
    <citation type="submission" date="2021-01" db="EMBL/GenBank/DDBJ databases">
        <authorList>
            <person name="Corre E."/>
            <person name="Pelletier E."/>
            <person name="Niang G."/>
            <person name="Scheremetjew M."/>
            <person name="Finn R."/>
            <person name="Kale V."/>
            <person name="Holt S."/>
            <person name="Cochrane G."/>
            <person name="Meng A."/>
            <person name="Brown T."/>
            <person name="Cohen L."/>
        </authorList>
    </citation>
    <scope>NUCLEOTIDE SEQUENCE</scope>
    <source>
        <strain evidence="4">Ms1</strain>
    </source>
</reference>
<accession>A0A7S1C548</accession>
<organism evidence="4">
    <name type="scientific">Bicosoecida sp. CB-2014</name>
    <dbReference type="NCBI Taxonomy" id="1486930"/>
    <lineage>
        <taxon>Eukaryota</taxon>
        <taxon>Sar</taxon>
        <taxon>Stramenopiles</taxon>
        <taxon>Bigyra</taxon>
        <taxon>Opalozoa</taxon>
        <taxon>Bicosoecida</taxon>
    </lineage>
</organism>
<feature type="transmembrane region" description="Helical" evidence="2">
    <location>
        <begin position="105"/>
        <end position="123"/>
    </location>
</feature>
<sequence>MPRRRGRARGASPAPPSDGRLARNGGGAATAPVKASKGAGASQPPSRRANVCSRAVLRWYKRGVSGSGSAQPIALGPPGEFVIYMLAYACIAAVLLLGLRYLTLSTLATVLVILVAFFSWRLWQRQRGDHHPPPPPPGSAWRQWSEVVGDVDDRFITTRDGVRLHVMVAGELPPRRGQGTQRTMLIGNGLGGSLDFWEPVLRYFVPRGWRVCSWDYRGLFDSAAPPRQRMLAVPESAKDAAEILDSLGVGVVDVFVGWSTGVQVGLELCALAPDRVAKLVLLNGTHGQVLSTVFQPLFRVPLIADMMATLLELLQANLDLLYRLSVIFFRHPWLMKWFYLRPYSLLVGNADMERLTLNYVHNIFARGPQHTLNYLRTFLELHAHSVFHVLRSIEHPTLIVSGFLDHHTPAYNSFEMASKLKNSQHVCHFAATHFALVEFPAEITEDIAAFVEERAPFARRYRRLSDTRFERVIDTDSDSE</sequence>
<keyword evidence="2" id="KW-0472">Membrane</keyword>
<feature type="domain" description="AB hydrolase-1" evidence="3">
    <location>
        <begin position="184"/>
        <end position="439"/>
    </location>
</feature>
<dbReference type="SUPFAM" id="SSF53474">
    <property type="entry name" value="alpha/beta-Hydrolases"/>
    <property type="match status" value="1"/>
</dbReference>
<keyword evidence="2" id="KW-0812">Transmembrane</keyword>
<dbReference type="AlphaFoldDB" id="A0A7S1C548"/>
<evidence type="ECO:0000256" key="2">
    <source>
        <dbReference type="SAM" id="Phobius"/>
    </source>
</evidence>
<evidence type="ECO:0000256" key="1">
    <source>
        <dbReference type="SAM" id="MobiDB-lite"/>
    </source>
</evidence>